<evidence type="ECO:0000256" key="3">
    <source>
        <dbReference type="ARBA" id="ARBA00023065"/>
    </source>
</evidence>
<keyword evidence="5" id="KW-1185">Reference proteome</keyword>
<keyword evidence="3" id="KW-0406">Ion transport</keyword>
<evidence type="ECO:0000256" key="2">
    <source>
        <dbReference type="ARBA" id="ARBA00022448"/>
    </source>
</evidence>
<dbReference type="Gene3D" id="1.20.1690.10">
    <property type="entry name" value="V-type ATP synthase subunit C domain"/>
    <property type="match status" value="2"/>
</dbReference>
<gene>
    <name evidence="4" type="ORF">H9X91_06375</name>
</gene>
<dbReference type="InterPro" id="IPR002843">
    <property type="entry name" value="ATPase_V0-cplx_csu/dsu"/>
</dbReference>
<dbReference type="InterPro" id="IPR036079">
    <property type="entry name" value="ATPase_csu/dsu_sf"/>
</dbReference>
<evidence type="ECO:0000256" key="1">
    <source>
        <dbReference type="ARBA" id="ARBA00006709"/>
    </source>
</evidence>
<evidence type="ECO:0000313" key="5">
    <source>
        <dbReference type="Proteomes" id="UP000719500"/>
    </source>
</evidence>
<dbReference type="PANTHER" id="PTHR38682:SF1">
    <property type="entry name" value="V-TYPE ATP SYNTHASE SUBUNIT C"/>
    <property type="match status" value="1"/>
</dbReference>
<reference evidence="4 5" key="1">
    <citation type="journal article" date="2021" name="Sci. Rep.">
        <title>The distribution of antibiotic resistance genes in chicken gut microbiota commensals.</title>
        <authorList>
            <person name="Juricova H."/>
            <person name="Matiasovicova J."/>
            <person name="Kubasova T."/>
            <person name="Cejkova D."/>
            <person name="Rychlik I."/>
        </authorList>
    </citation>
    <scope>NUCLEOTIDE SEQUENCE [LARGE SCALE GENOMIC DNA]</scope>
    <source>
        <strain evidence="4 5">An411</strain>
    </source>
</reference>
<keyword evidence="2" id="KW-0813">Transport</keyword>
<dbReference type="SUPFAM" id="SSF103486">
    <property type="entry name" value="V-type ATP synthase subunit C"/>
    <property type="match status" value="1"/>
</dbReference>
<dbReference type="InterPro" id="IPR050873">
    <property type="entry name" value="V-ATPase_V0D/AC39_subunit"/>
</dbReference>
<dbReference type="RefSeq" id="WP_204803650.1">
    <property type="nucleotide sequence ID" value="NZ_JACSNX010000006.1"/>
</dbReference>
<comment type="similarity">
    <text evidence="1">Belongs to the V-ATPase V0D/AC39 subunit family.</text>
</comment>
<dbReference type="InterPro" id="IPR044911">
    <property type="entry name" value="V-type_ATPase_csu/dsu_dom_3"/>
</dbReference>
<proteinExistence type="inferred from homology"/>
<dbReference type="InterPro" id="IPR035067">
    <property type="entry name" value="V-type_ATPase_csu/dsu"/>
</dbReference>
<accession>A0ABS2FVK1</accession>
<name>A0ABS2FVK1_9FIRM</name>
<dbReference type="Gene3D" id="1.10.132.50">
    <property type="entry name" value="ATP synthase (C/AC39) subunit, domain 3"/>
    <property type="match status" value="1"/>
</dbReference>
<sequence length="336" mass="36742">MARKQTIRDTDYLVISTRVKSLETRLLTEERLEQILEAKTGEEAAKLLQEWGYPQLDAARPETMDAALAAVREDTMADLAEGMPDKRYLELFKIKYDYHNVKALLKAEVMGVPADHMLMDMGRVPAADLAEAVRERELEKLPEPLAAAVAEARQVLETTRDPQLSDIVLDRAAYRDMADLADATGSAFLRGYVAVQIDAVNLRTAVRTLRMGKGTDFLLGVLLEGGEISPDAVLKAASGGGTGLRDLYGATRFRTAAEAGADALSGGPLTEFEKRCDDALGDYLAGARYVPFGEAPLVGYLAARETEYTNLRIVLMGRMAGIDPAVIRTRLRASYL</sequence>
<dbReference type="EMBL" id="JACSNX010000006">
    <property type="protein sequence ID" value="MBM6851066.1"/>
    <property type="molecule type" value="Genomic_DNA"/>
</dbReference>
<comment type="caution">
    <text evidence="4">The sequence shown here is derived from an EMBL/GenBank/DDBJ whole genome shotgun (WGS) entry which is preliminary data.</text>
</comment>
<dbReference type="Proteomes" id="UP000719500">
    <property type="component" value="Unassembled WGS sequence"/>
</dbReference>
<protein>
    <submittedName>
        <fullName evidence="4">V-type ATPase subunit</fullName>
    </submittedName>
</protein>
<organism evidence="4 5">
    <name type="scientific">Oscillibacter valericigenes</name>
    <dbReference type="NCBI Taxonomy" id="351091"/>
    <lineage>
        <taxon>Bacteria</taxon>
        <taxon>Bacillati</taxon>
        <taxon>Bacillota</taxon>
        <taxon>Clostridia</taxon>
        <taxon>Eubacteriales</taxon>
        <taxon>Oscillospiraceae</taxon>
        <taxon>Oscillibacter</taxon>
    </lineage>
</organism>
<dbReference type="Pfam" id="PF01992">
    <property type="entry name" value="vATP-synt_AC39"/>
    <property type="match status" value="1"/>
</dbReference>
<evidence type="ECO:0000313" key="4">
    <source>
        <dbReference type="EMBL" id="MBM6851066.1"/>
    </source>
</evidence>
<dbReference type="PANTHER" id="PTHR38682">
    <property type="entry name" value="V-TYPE ATP SYNTHASE SUBUNIT C"/>
    <property type="match status" value="1"/>
</dbReference>